<reference evidence="2" key="2">
    <citation type="submission" date="2008-12" db="EMBL/GenBank/DDBJ databases">
        <title>Improved gene annotation of the rice (Oryza sativa) genomes.</title>
        <authorList>
            <person name="Wang J."/>
            <person name="Li R."/>
            <person name="Fan W."/>
            <person name="Huang Q."/>
            <person name="Zhang J."/>
            <person name="Zhou Y."/>
            <person name="Hu Y."/>
            <person name="Zi S."/>
            <person name="Li J."/>
            <person name="Ni P."/>
            <person name="Zheng H."/>
            <person name="Zhang Y."/>
            <person name="Zhao M."/>
            <person name="Hao Q."/>
            <person name="McDermott J."/>
            <person name="Samudrala R."/>
            <person name="Kristiansen K."/>
            <person name="Wong G.K.-S."/>
        </authorList>
    </citation>
    <scope>NUCLEOTIDE SEQUENCE</scope>
</reference>
<evidence type="ECO:0000313" key="2">
    <source>
        <dbReference type="EMBL" id="EAZ38029.1"/>
    </source>
</evidence>
<sequence length="273" mass="32012">MAVFQVGDGKDTDFWRENWLPRGCISVSSPTLFTYLGRSKLTVVEALRQHRWVRDIRGSLSAAALSEYLNLWDEIQEVQLQDDVDDSIRWRLTSNGTFCTASVYELFFAAQVKSQSAELIWQTRGPSRIKFFMWLITKGRCLIADNLQKRGWLHEDGCVLCNGDQESCDHLLLQCPFSNRVWGLVRTWIGTSFPLPGEDNWEFADWWMKARSCFQTRSRGAFDSLCLLICWFVWRERNFRIFEQKTRTALELFRDIKDEVVVWREANILREVG</sequence>
<protein>
    <recommendedName>
        <fullName evidence="1">Reverse transcriptase zinc-binding domain-containing protein</fullName>
    </recommendedName>
</protein>
<dbReference type="PANTHER" id="PTHR36617:SF8">
    <property type="entry name" value="OS10G0457800 PROTEIN"/>
    <property type="match status" value="1"/>
</dbReference>
<dbReference type="Proteomes" id="UP000007752">
    <property type="component" value="Chromosome 6"/>
</dbReference>
<dbReference type="InterPro" id="IPR026960">
    <property type="entry name" value="RVT-Znf"/>
</dbReference>
<dbReference type="Pfam" id="PF13966">
    <property type="entry name" value="zf-RVT"/>
    <property type="match status" value="1"/>
</dbReference>
<feature type="domain" description="Reverse transcriptase zinc-binding" evidence="1">
    <location>
        <begin position="98"/>
        <end position="182"/>
    </location>
</feature>
<gene>
    <name evidence="2" type="ORF">OsJ_22373</name>
</gene>
<accession>A0A8J8XXB2</accession>
<dbReference type="PANTHER" id="PTHR36617">
    <property type="entry name" value="PROTEIN, PUTATIVE-RELATED"/>
    <property type="match status" value="1"/>
</dbReference>
<name>A0A8J8XXB2_ORYSJ</name>
<proteinExistence type="predicted"/>
<dbReference type="EMBL" id="CM000143">
    <property type="protein sequence ID" value="EAZ38029.1"/>
    <property type="molecule type" value="Genomic_DNA"/>
</dbReference>
<organism evidence="2">
    <name type="scientific">Oryza sativa subsp. japonica</name>
    <name type="common">Rice</name>
    <dbReference type="NCBI Taxonomy" id="39947"/>
    <lineage>
        <taxon>Eukaryota</taxon>
        <taxon>Viridiplantae</taxon>
        <taxon>Streptophyta</taxon>
        <taxon>Embryophyta</taxon>
        <taxon>Tracheophyta</taxon>
        <taxon>Spermatophyta</taxon>
        <taxon>Magnoliopsida</taxon>
        <taxon>Liliopsida</taxon>
        <taxon>Poales</taxon>
        <taxon>Poaceae</taxon>
        <taxon>BOP clade</taxon>
        <taxon>Oryzoideae</taxon>
        <taxon>Oryzeae</taxon>
        <taxon>Oryzinae</taxon>
        <taxon>Oryza</taxon>
        <taxon>Oryza sativa</taxon>
    </lineage>
</organism>
<evidence type="ECO:0000259" key="1">
    <source>
        <dbReference type="Pfam" id="PF13966"/>
    </source>
</evidence>
<reference evidence="2" key="1">
    <citation type="journal article" date="2005" name="PLoS Biol.">
        <title>The genomes of Oryza sativa: a history of duplications.</title>
        <authorList>
            <person name="Yu J."/>
            <person name="Wang J."/>
            <person name="Lin W."/>
            <person name="Li S."/>
            <person name="Li H."/>
            <person name="Zhou J."/>
            <person name="Ni P."/>
            <person name="Dong W."/>
            <person name="Hu S."/>
            <person name="Zeng C."/>
            <person name="Zhang J."/>
            <person name="Zhang Y."/>
            <person name="Li R."/>
            <person name="Xu Z."/>
            <person name="Li S."/>
            <person name="Li X."/>
            <person name="Zheng H."/>
            <person name="Cong L."/>
            <person name="Lin L."/>
            <person name="Yin J."/>
            <person name="Geng J."/>
            <person name="Li G."/>
            <person name="Shi J."/>
            <person name="Liu J."/>
            <person name="Lv H."/>
            <person name="Li J."/>
            <person name="Wang J."/>
            <person name="Deng Y."/>
            <person name="Ran L."/>
            <person name="Shi X."/>
            <person name="Wang X."/>
            <person name="Wu Q."/>
            <person name="Li C."/>
            <person name="Ren X."/>
            <person name="Wang J."/>
            <person name="Wang X."/>
            <person name="Li D."/>
            <person name="Liu D."/>
            <person name="Zhang X."/>
            <person name="Ji Z."/>
            <person name="Zhao W."/>
            <person name="Sun Y."/>
            <person name="Zhang Z."/>
            <person name="Bao J."/>
            <person name="Han Y."/>
            <person name="Dong L."/>
            <person name="Ji J."/>
            <person name="Chen P."/>
            <person name="Wu S."/>
            <person name="Liu J."/>
            <person name="Xiao Y."/>
            <person name="Bu D."/>
            <person name="Tan J."/>
            <person name="Yang L."/>
            <person name="Ye C."/>
            <person name="Zhang J."/>
            <person name="Xu J."/>
            <person name="Zhou Y."/>
            <person name="Yu Y."/>
            <person name="Zhang B."/>
            <person name="Zhuang S."/>
            <person name="Wei H."/>
            <person name="Liu B."/>
            <person name="Lei M."/>
            <person name="Yu H."/>
            <person name="Li Y."/>
            <person name="Xu H."/>
            <person name="Wei S."/>
            <person name="He X."/>
            <person name="Fang L."/>
            <person name="Zhang Z."/>
            <person name="Zhang Y."/>
            <person name="Huang X."/>
            <person name="Su Z."/>
            <person name="Tong W."/>
            <person name="Li J."/>
            <person name="Tong Z."/>
            <person name="Li S."/>
            <person name="Ye J."/>
            <person name="Wang L."/>
            <person name="Fang L."/>
            <person name="Lei T."/>
            <person name="Chen C."/>
            <person name="Chen H."/>
            <person name="Xu Z."/>
            <person name="Li H."/>
            <person name="Huang H."/>
            <person name="Zhang F."/>
            <person name="Xu H."/>
            <person name="Li N."/>
            <person name="Zhao C."/>
            <person name="Li S."/>
            <person name="Dong L."/>
            <person name="Huang Y."/>
            <person name="Li L."/>
            <person name="Xi Y."/>
            <person name="Qi Q."/>
            <person name="Li W."/>
            <person name="Zhang B."/>
            <person name="Hu W."/>
            <person name="Zhang Y."/>
            <person name="Tian X."/>
            <person name="Jiao Y."/>
            <person name="Liang X."/>
            <person name="Jin J."/>
            <person name="Gao L."/>
            <person name="Zheng W."/>
            <person name="Hao B."/>
            <person name="Liu S."/>
            <person name="Wang W."/>
            <person name="Yuan L."/>
            <person name="Cao M."/>
            <person name="McDermott J."/>
            <person name="Samudrala R."/>
            <person name="Wang J."/>
            <person name="Wong G.K."/>
            <person name="Yang H."/>
        </authorList>
    </citation>
    <scope>NUCLEOTIDE SEQUENCE [LARGE SCALE GENOMIC DNA]</scope>
</reference>
<dbReference type="AlphaFoldDB" id="A0A8J8XXB2"/>